<dbReference type="Proteomes" id="UP000886748">
    <property type="component" value="Unassembled WGS sequence"/>
</dbReference>
<evidence type="ECO:0000313" key="1">
    <source>
        <dbReference type="EMBL" id="HIU92255.1"/>
    </source>
</evidence>
<dbReference type="AlphaFoldDB" id="A0A9D1MZX3"/>
<sequence length="113" mass="12566">MSLKSKYKKITILELKPAYFDEPEQWATKGTFKGLIQPSTGSKVYSNGKDTTSVDALLFCDVSVKFDETDILEFKGVRYKIAGAPVKPDGITGVEPKRGQHAEYNLVYTQEGL</sequence>
<comment type="caution">
    <text evidence="1">The sequence shown here is derived from an EMBL/GenBank/DDBJ whole genome shotgun (WGS) entry which is preliminary data.</text>
</comment>
<accession>A0A9D1MZX3</accession>
<dbReference type="EMBL" id="DVOD01000029">
    <property type="protein sequence ID" value="HIU92255.1"/>
    <property type="molecule type" value="Genomic_DNA"/>
</dbReference>
<organism evidence="1 2">
    <name type="scientific">Candidatus Limenecus avicola</name>
    <dbReference type="NCBI Taxonomy" id="2840847"/>
    <lineage>
        <taxon>Bacteria</taxon>
        <taxon>Bacillati</taxon>
        <taxon>Bacillota</taxon>
        <taxon>Clostridia</taxon>
        <taxon>Eubacteriales</taxon>
        <taxon>Clostridiaceae</taxon>
        <taxon>Clostridiaceae incertae sedis</taxon>
        <taxon>Candidatus Limenecus</taxon>
    </lineage>
</organism>
<reference evidence="1" key="1">
    <citation type="submission" date="2020-10" db="EMBL/GenBank/DDBJ databases">
        <authorList>
            <person name="Gilroy R."/>
        </authorList>
    </citation>
    <scope>NUCLEOTIDE SEQUENCE</scope>
    <source>
        <strain evidence="1">CHK154-7741</strain>
    </source>
</reference>
<proteinExistence type="predicted"/>
<gene>
    <name evidence="1" type="ORF">IAD26_03870</name>
</gene>
<protein>
    <submittedName>
        <fullName evidence="1">Uncharacterized protein</fullName>
    </submittedName>
</protein>
<reference evidence="1" key="2">
    <citation type="journal article" date="2021" name="PeerJ">
        <title>Extensive microbial diversity within the chicken gut microbiome revealed by metagenomics and culture.</title>
        <authorList>
            <person name="Gilroy R."/>
            <person name="Ravi A."/>
            <person name="Getino M."/>
            <person name="Pursley I."/>
            <person name="Horton D.L."/>
            <person name="Alikhan N.F."/>
            <person name="Baker D."/>
            <person name="Gharbi K."/>
            <person name="Hall N."/>
            <person name="Watson M."/>
            <person name="Adriaenssens E.M."/>
            <person name="Foster-Nyarko E."/>
            <person name="Jarju S."/>
            <person name="Secka A."/>
            <person name="Antonio M."/>
            <person name="Oren A."/>
            <person name="Chaudhuri R.R."/>
            <person name="La Ragione R."/>
            <person name="Hildebrand F."/>
            <person name="Pallen M.J."/>
        </authorList>
    </citation>
    <scope>NUCLEOTIDE SEQUENCE</scope>
    <source>
        <strain evidence="1">CHK154-7741</strain>
    </source>
</reference>
<name>A0A9D1MZX3_9CLOT</name>
<evidence type="ECO:0000313" key="2">
    <source>
        <dbReference type="Proteomes" id="UP000886748"/>
    </source>
</evidence>